<evidence type="ECO:0000313" key="2">
    <source>
        <dbReference type="Proteomes" id="UP001177021"/>
    </source>
</evidence>
<reference evidence="1" key="1">
    <citation type="submission" date="2023-10" db="EMBL/GenBank/DDBJ databases">
        <authorList>
            <person name="Rodriguez Cubillos JULIANA M."/>
            <person name="De Vega J."/>
        </authorList>
    </citation>
    <scope>NUCLEOTIDE SEQUENCE</scope>
</reference>
<accession>A0ACB0KP18</accession>
<sequence>MLAVVKGPTCYDDIKKIGNTQYFTYRDACFAMGFLEDDRQYIQAIKEAKDWELQLTEAQLENLTLIEIEKYLEANRKSLTDFPCLPFPNDYVTAELGNRLIYDELNYDVHQQREEFLQLYQSLTDEQRGIYQTIMKAVRKQQGGVFFLHGYGGTGKTYMWRTLASSLRSKSQIVLTVASSGIASLLLPGGRTAHSKFKIPVPTLDNATCNIEHNDDRAGLLKQTKLIIWDEAPMAHRYTFEALERTLRDVMSSFSNSKTIFGGKVIVFGGDLE</sequence>
<comment type="caution">
    <text evidence="1">The sequence shown here is derived from an EMBL/GenBank/DDBJ whole genome shotgun (WGS) entry which is preliminary data.</text>
</comment>
<evidence type="ECO:0000313" key="1">
    <source>
        <dbReference type="EMBL" id="CAJ2658558.1"/>
    </source>
</evidence>
<name>A0ACB0KP18_TRIPR</name>
<organism evidence="1 2">
    <name type="scientific">Trifolium pratense</name>
    <name type="common">Red clover</name>
    <dbReference type="NCBI Taxonomy" id="57577"/>
    <lineage>
        <taxon>Eukaryota</taxon>
        <taxon>Viridiplantae</taxon>
        <taxon>Streptophyta</taxon>
        <taxon>Embryophyta</taxon>
        <taxon>Tracheophyta</taxon>
        <taxon>Spermatophyta</taxon>
        <taxon>Magnoliopsida</taxon>
        <taxon>eudicotyledons</taxon>
        <taxon>Gunneridae</taxon>
        <taxon>Pentapetalae</taxon>
        <taxon>rosids</taxon>
        <taxon>fabids</taxon>
        <taxon>Fabales</taxon>
        <taxon>Fabaceae</taxon>
        <taxon>Papilionoideae</taxon>
        <taxon>50 kb inversion clade</taxon>
        <taxon>NPAAA clade</taxon>
        <taxon>Hologalegina</taxon>
        <taxon>IRL clade</taxon>
        <taxon>Trifolieae</taxon>
        <taxon>Trifolium</taxon>
    </lineage>
</organism>
<protein>
    <submittedName>
        <fullName evidence="1">Uncharacterized protein</fullName>
    </submittedName>
</protein>
<keyword evidence="2" id="KW-1185">Reference proteome</keyword>
<gene>
    <name evidence="1" type="ORF">MILVUS5_LOCUS24915</name>
</gene>
<dbReference type="Proteomes" id="UP001177021">
    <property type="component" value="Unassembled WGS sequence"/>
</dbReference>
<proteinExistence type="predicted"/>
<dbReference type="EMBL" id="CASHSV030000311">
    <property type="protein sequence ID" value="CAJ2658558.1"/>
    <property type="molecule type" value="Genomic_DNA"/>
</dbReference>